<gene>
    <name evidence="1" type="ORF">ACFSCY_24680</name>
</gene>
<dbReference type="RefSeq" id="WP_343978111.1">
    <property type="nucleotide sequence ID" value="NZ_BAAAJG010000010.1"/>
</dbReference>
<accession>A0ABW4FQ15</accession>
<reference evidence="2" key="1">
    <citation type="journal article" date="2019" name="Int. J. Syst. Evol. Microbiol.">
        <title>The Global Catalogue of Microorganisms (GCM) 10K type strain sequencing project: providing services to taxonomists for standard genome sequencing and annotation.</title>
        <authorList>
            <consortium name="The Broad Institute Genomics Platform"/>
            <consortium name="The Broad Institute Genome Sequencing Center for Infectious Disease"/>
            <person name="Wu L."/>
            <person name="Ma J."/>
        </authorList>
    </citation>
    <scope>NUCLEOTIDE SEQUENCE [LARGE SCALE GENOMIC DNA]</scope>
    <source>
        <strain evidence="2">JCM 12165</strain>
    </source>
</reference>
<dbReference type="InterPro" id="IPR032716">
    <property type="entry name" value="ACC_epsilon"/>
</dbReference>
<sequence length="71" mass="7753">MVDPVVISVLKGEPTPDELAALVIALLAGAPEQRPACVARSRWRASGLRGRSWQAPATWSAGMRQWTCRRP</sequence>
<name>A0ABW4FQ15_9PSEU</name>
<keyword evidence="2" id="KW-1185">Reference proteome</keyword>
<dbReference type="EMBL" id="JBHUCP010000019">
    <property type="protein sequence ID" value="MFD1532626.1"/>
    <property type="molecule type" value="Genomic_DNA"/>
</dbReference>
<comment type="caution">
    <text evidence="1">The sequence shown here is derived from an EMBL/GenBank/DDBJ whole genome shotgun (WGS) entry which is preliminary data.</text>
</comment>
<dbReference type="Pfam" id="PF13822">
    <property type="entry name" value="ACC_epsilon"/>
    <property type="match status" value="1"/>
</dbReference>
<proteinExistence type="predicted"/>
<evidence type="ECO:0000313" key="1">
    <source>
        <dbReference type="EMBL" id="MFD1532626.1"/>
    </source>
</evidence>
<dbReference type="Proteomes" id="UP001597145">
    <property type="component" value="Unassembled WGS sequence"/>
</dbReference>
<organism evidence="1 2">
    <name type="scientific">Pseudonocardia aurantiaca</name>
    <dbReference type="NCBI Taxonomy" id="75290"/>
    <lineage>
        <taxon>Bacteria</taxon>
        <taxon>Bacillati</taxon>
        <taxon>Actinomycetota</taxon>
        <taxon>Actinomycetes</taxon>
        <taxon>Pseudonocardiales</taxon>
        <taxon>Pseudonocardiaceae</taxon>
        <taxon>Pseudonocardia</taxon>
    </lineage>
</organism>
<evidence type="ECO:0000313" key="2">
    <source>
        <dbReference type="Proteomes" id="UP001597145"/>
    </source>
</evidence>
<protein>
    <submittedName>
        <fullName evidence="1">Acyl-CoA carboxylase epsilon subunit</fullName>
    </submittedName>
</protein>